<reference evidence="11 12" key="1">
    <citation type="submission" date="2018-04" db="EMBL/GenBank/DDBJ databases">
        <title>The genome of golden apple snail Pomacea canaliculata provides insight into stress tolerance and invasive adaptation.</title>
        <authorList>
            <person name="Liu C."/>
            <person name="Liu B."/>
            <person name="Ren Y."/>
            <person name="Zhang Y."/>
            <person name="Wang H."/>
            <person name="Li S."/>
            <person name="Jiang F."/>
            <person name="Yin L."/>
            <person name="Zhang G."/>
            <person name="Qian W."/>
            <person name="Fan W."/>
        </authorList>
    </citation>
    <scope>NUCLEOTIDE SEQUENCE [LARGE SCALE GENOMIC DNA]</scope>
    <source>
        <strain evidence="11">SZHN2017</strain>
        <tissue evidence="11">Muscle</tissue>
    </source>
</reference>
<dbReference type="EMBL" id="PZQS01000004">
    <property type="protein sequence ID" value="PVD31516.1"/>
    <property type="molecule type" value="Genomic_DNA"/>
</dbReference>
<evidence type="ECO:0000313" key="12">
    <source>
        <dbReference type="Proteomes" id="UP000245119"/>
    </source>
</evidence>
<keyword evidence="6 7" id="KW-0326">Glycosidase</keyword>
<dbReference type="OrthoDB" id="408532at2759"/>
<evidence type="ECO:0000259" key="10">
    <source>
        <dbReference type="Pfam" id="PF02837"/>
    </source>
</evidence>
<dbReference type="SUPFAM" id="SSF51445">
    <property type="entry name" value="(Trans)glycosidases"/>
    <property type="match status" value="1"/>
</dbReference>
<dbReference type="Pfam" id="PF00703">
    <property type="entry name" value="Glyco_hydro_2"/>
    <property type="match status" value="1"/>
</dbReference>
<dbReference type="PANTHER" id="PTHR10066">
    <property type="entry name" value="BETA-GLUCURONIDASE"/>
    <property type="match status" value="1"/>
</dbReference>
<accession>A0A2T7PDM3</accession>
<dbReference type="EC" id="3.2.1.31" evidence="3 7"/>
<organism evidence="11 12">
    <name type="scientific">Pomacea canaliculata</name>
    <name type="common">Golden apple snail</name>
    <dbReference type="NCBI Taxonomy" id="400727"/>
    <lineage>
        <taxon>Eukaryota</taxon>
        <taxon>Metazoa</taxon>
        <taxon>Spiralia</taxon>
        <taxon>Lophotrochozoa</taxon>
        <taxon>Mollusca</taxon>
        <taxon>Gastropoda</taxon>
        <taxon>Caenogastropoda</taxon>
        <taxon>Architaenioglossa</taxon>
        <taxon>Ampullarioidea</taxon>
        <taxon>Ampullariidae</taxon>
        <taxon>Pomacea</taxon>
    </lineage>
</organism>
<dbReference type="PANTHER" id="PTHR10066:SF67">
    <property type="entry name" value="BETA-GLUCURONIDASE"/>
    <property type="match status" value="1"/>
</dbReference>
<dbReference type="FunFam" id="3.20.20.80:FF:000029">
    <property type="entry name" value="Beta-glucuronidase"/>
    <property type="match status" value="1"/>
</dbReference>
<evidence type="ECO:0000259" key="9">
    <source>
        <dbReference type="Pfam" id="PF02836"/>
    </source>
</evidence>
<comment type="function">
    <text evidence="1 7">Plays an important role in the degradation of dermatan and keratan sulfates.</text>
</comment>
<dbReference type="GO" id="GO:0004566">
    <property type="term" value="F:beta-glucuronidase activity"/>
    <property type="evidence" value="ECO:0007669"/>
    <property type="project" value="UniProtKB-EC"/>
</dbReference>
<comment type="catalytic activity">
    <reaction evidence="7">
        <text>a beta-D-glucuronoside + H2O = D-glucuronate + an alcohol</text>
        <dbReference type="Rhea" id="RHEA:17633"/>
        <dbReference type="ChEBI" id="CHEBI:15377"/>
        <dbReference type="ChEBI" id="CHEBI:30879"/>
        <dbReference type="ChEBI" id="CHEBI:58720"/>
        <dbReference type="ChEBI" id="CHEBI:83411"/>
        <dbReference type="EC" id="3.2.1.31"/>
    </reaction>
</comment>
<evidence type="ECO:0000313" key="11">
    <source>
        <dbReference type="EMBL" id="PVD31516.1"/>
    </source>
</evidence>
<dbReference type="SUPFAM" id="SSF49303">
    <property type="entry name" value="beta-Galactosidase/glucuronidase domain"/>
    <property type="match status" value="2"/>
</dbReference>
<dbReference type="InterPro" id="IPR013783">
    <property type="entry name" value="Ig-like_fold"/>
</dbReference>
<evidence type="ECO:0000256" key="6">
    <source>
        <dbReference type="ARBA" id="ARBA00023295"/>
    </source>
</evidence>
<dbReference type="InterPro" id="IPR008979">
    <property type="entry name" value="Galactose-bd-like_sf"/>
</dbReference>
<keyword evidence="12" id="KW-1185">Reference proteome</keyword>
<comment type="activity regulation">
    <text evidence="7">Inhibited by L-aspartic acid.</text>
</comment>
<evidence type="ECO:0000256" key="3">
    <source>
        <dbReference type="ARBA" id="ARBA00012761"/>
    </source>
</evidence>
<dbReference type="InterPro" id="IPR017853">
    <property type="entry name" value="GH"/>
</dbReference>
<evidence type="ECO:0000259" key="8">
    <source>
        <dbReference type="Pfam" id="PF00703"/>
    </source>
</evidence>
<dbReference type="InterPro" id="IPR006104">
    <property type="entry name" value="Glyco_hydro_2_N"/>
</dbReference>
<gene>
    <name evidence="11" type="ORF">C0Q70_06929</name>
</gene>
<dbReference type="InterPro" id="IPR036156">
    <property type="entry name" value="Beta-gal/glucu_dom_sf"/>
</dbReference>
<feature type="domain" description="Glycosyl hydrolases family 2 sugar binding" evidence="10">
    <location>
        <begin position="229"/>
        <end position="408"/>
    </location>
</feature>
<dbReference type="STRING" id="400727.A0A2T7PDM3"/>
<dbReference type="Proteomes" id="UP000245119">
    <property type="component" value="Linkage Group LG4"/>
</dbReference>
<dbReference type="PRINTS" id="PR00132">
    <property type="entry name" value="GLHYDRLASE2"/>
</dbReference>
<feature type="domain" description="Glycoside hydrolase family 2 immunoglobulin-like beta-sandwich" evidence="8">
    <location>
        <begin position="410"/>
        <end position="505"/>
    </location>
</feature>
<dbReference type="Pfam" id="PF02836">
    <property type="entry name" value="Glyco_hydro_2_C"/>
    <property type="match status" value="1"/>
</dbReference>
<comment type="subunit">
    <text evidence="7">Homotetramer.</text>
</comment>
<proteinExistence type="inferred from homology"/>
<keyword evidence="7" id="KW-0458">Lysosome</keyword>
<dbReference type="GO" id="GO:0030246">
    <property type="term" value="F:carbohydrate binding"/>
    <property type="evidence" value="ECO:0007669"/>
    <property type="project" value="TreeGrafter"/>
</dbReference>
<protein>
    <recommendedName>
        <fullName evidence="4 7">Beta-glucuronidase</fullName>
        <ecNumber evidence="3 7">3.2.1.31</ecNumber>
    </recommendedName>
</protein>
<dbReference type="InterPro" id="IPR006102">
    <property type="entry name" value="Ig-like_GH2"/>
</dbReference>
<name>A0A2T7PDM3_POMCA</name>
<dbReference type="AlphaFoldDB" id="A0A2T7PDM3"/>
<keyword evidence="5 7" id="KW-0378">Hydrolase</keyword>
<dbReference type="NCBIfam" id="NF007538">
    <property type="entry name" value="PRK10150.1"/>
    <property type="match status" value="1"/>
</dbReference>
<dbReference type="Gene3D" id="3.20.20.80">
    <property type="entry name" value="Glycosidases"/>
    <property type="match status" value="1"/>
</dbReference>
<dbReference type="InterPro" id="IPR006101">
    <property type="entry name" value="Glyco_hydro_2"/>
</dbReference>
<comment type="caution">
    <text evidence="11">The sequence shown here is derived from an EMBL/GenBank/DDBJ whole genome shotgun (WGS) entry which is preliminary data.</text>
</comment>
<comment type="similarity">
    <text evidence="2 7">Belongs to the glycosyl hydrolase 2 family.</text>
</comment>
<evidence type="ECO:0000256" key="5">
    <source>
        <dbReference type="ARBA" id="ARBA00022801"/>
    </source>
</evidence>
<dbReference type="Gene3D" id="2.60.120.260">
    <property type="entry name" value="Galactose-binding domain-like"/>
    <property type="match status" value="2"/>
</dbReference>
<dbReference type="Pfam" id="PF02837">
    <property type="entry name" value="Glyco_hydro_2_N"/>
    <property type="match status" value="1"/>
</dbReference>
<dbReference type="GO" id="GO:0019391">
    <property type="term" value="P:glucuronoside catabolic process"/>
    <property type="evidence" value="ECO:0007669"/>
    <property type="project" value="TreeGrafter"/>
</dbReference>
<dbReference type="FunFam" id="2.60.120.260:FF:000027">
    <property type="entry name" value="Beta-glucuronidase"/>
    <property type="match status" value="1"/>
</dbReference>
<dbReference type="GO" id="GO:0005615">
    <property type="term" value="C:extracellular space"/>
    <property type="evidence" value="ECO:0007669"/>
    <property type="project" value="TreeGrafter"/>
</dbReference>
<dbReference type="GO" id="GO:0005975">
    <property type="term" value="P:carbohydrate metabolic process"/>
    <property type="evidence" value="ECO:0007669"/>
    <property type="project" value="InterPro"/>
</dbReference>
<evidence type="ECO:0000256" key="2">
    <source>
        <dbReference type="ARBA" id="ARBA00007401"/>
    </source>
</evidence>
<evidence type="ECO:0000256" key="4">
    <source>
        <dbReference type="ARBA" id="ARBA00016205"/>
    </source>
</evidence>
<dbReference type="PROSITE" id="PS00719">
    <property type="entry name" value="GLYCOSYL_HYDROL_F2_1"/>
    <property type="match status" value="1"/>
</dbReference>
<dbReference type="InterPro" id="IPR023230">
    <property type="entry name" value="Glyco_hydro_2_CS"/>
</dbReference>
<dbReference type="PROSITE" id="PS00608">
    <property type="entry name" value="GLYCOSYL_HYDROL_F2_2"/>
    <property type="match status" value="1"/>
</dbReference>
<evidence type="ECO:0000256" key="7">
    <source>
        <dbReference type="RuleBase" id="RU361154"/>
    </source>
</evidence>
<sequence length="819" mass="92505">MTHVGGHLPFEAEINGVANFHRANRVTVAVNNTLSPTTLPPGSLTFGSDPQKYPPGYIIQEMQHMDFFNYAGIHRHVHLYTTPRSYIDDITIVTSFNNVGDSVDGQARAPGDVQVAIVNKDGTVVAQQSNQLQGPITITNVHLWWPYTSKPSKPGYMYITLKVSISGDVYRQPLGVRTVAVTDSQLYINGRPFYCLGVGKHEDADEHSEYTMKQQRILYPRDSESRTVKTLDGMWNFRADASSSRNQSFVDQWWTKPLEATGPVLTMPVPSSYNDITTDKNLRDFVGWVWYDREFFVPANWINQRIILRFGSAHYYAIVWVNGQQVMTHDGGHLPFEGAINAVVNLSGPNRVTVAVNNTLLPTTLPPGSLSFQHDVKRYPVGYFTQQLQMDFFNYAGIHRHVHLYTTPQTYIDDITIVTSISGGDGIVNYEITTAGGAPGAVQVSVVSKEGRTVVQLYNQLQGTVTIPNVRLWWPYTSMPSDPGYMYTLVVNVSGDIYRQPFGVRTVAVTDTQLLINGRPFYCLGVDKHEDADIRGKGLDYALIARDFNMMKWLGANCFRTSHYPYAEEIMDQADLQGIVVIDESPGVGISQVQNFGPISLAHHKDVMTEMVQRDKNRPSVIIWSVANEPSSYLPEAEAYFRDVIAHTRDVDKAKRPVTFVASADYTNDVATQFVDILCVNRYYGWYSDTGHTEVIQLQLSADLEGWRSVHQKPIIITEYGADTVPGLHEYPEFVFTEEYQNTFMSEYHKTFDKYRTQFLVGEMVWNFADFMTTQDVRRVVGNKKGVLTRQRQPKAAGHLLRARYLSLSNSTTLYFQSH</sequence>
<dbReference type="Gene3D" id="2.60.40.10">
    <property type="entry name" value="Immunoglobulins"/>
    <property type="match status" value="2"/>
</dbReference>
<dbReference type="InterPro" id="IPR006103">
    <property type="entry name" value="Glyco_hydro_2_cat"/>
</dbReference>
<dbReference type="InterPro" id="IPR023232">
    <property type="entry name" value="Glyco_hydro_2_AS"/>
</dbReference>
<dbReference type="SUPFAM" id="SSF49785">
    <property type="entry name" value="Galactose-binding domain-like"/>
    <property type="match status" value="2"/>
</dbReference>
<evidence type="ECO:0000256" key="1">
    <source>
        <dbReference type="ARBA" id="ARBA00003025"/>
    </source>
</evidence>
<feature type="domain" description="Glycoside hydrolase family 2 catalytic" evidence="9">
    <location>
        <begin position="507"/>
        <end position="807"/>
    </location>
</feature>